<sequence>MTENPQDTVPPVADLPAVDVVVVGSGAAGMSAAITAARNGLSTILVEKSEYWGGSSSRSGGGVWIPGNSILRREAPADDIDSARTYLKSIVGEDADTDRIETYIDRGPEALDFLIRHSALELEWVKGYSDYFPEAPGGLASGRSCEPRPFDARALGDDLATLHPPYMKVPLNMVVQQSDYRWLSTGIRHWRGPVRMLRVGMRSLAAKARKKKLIGLGPALMAELMLGVRGAGVPVKLGTKLVDLITDSDRVVGVRLESGGVQTTLHTRCGVILACGGFDNNDDMRGEYQRRPSSAQWTLGAPTNTGDGIRAALRVGAAISYMDDAWWAPSIPLPKGPWFALAERSLPRSLMVNAGGNRFMNESLPYVEAAHAMFGGKYGRGEGPAENIPAWLIFDQTYRDRYLFAGVPARRPIPRSWIESGAIVRAGSIAELAAEIGVPGDALSATITRFNSYAREGIDRDFGRGTSRYDHYYGDCTNKPNPSLGELTKGPFYAAKMVPGDLGTKGGIDTDACARALRADGSVIDGLYAAGNTSSPVMGHTYAGPGATIGPAMVFGYLAALDAAGRLLEGRGQQAEGRGQEAVDRNNGLAERRG</sequence>
<accession>A0ABV5XNL3</accession>
<feature type="compositionally biased region" description="Basic and acidic residues" evidence="5">
    <location>
        <begin position="578"/>
        <end position="594"/>
    </location>
</feature>
<evidence type="ECO:0000313" key="8">
    <source>
        <dbReference type="Proteomes" id="UP001589587"/>
    </source>
</evidence>
<feature type="domain" description="FAD-dependent oxidoreductase 2 FAD-binding" evidence="6">
    <location>
        <begin position="19"/>
        <end position="548"/>
    </location>
</feature>
<evidence type="ECO:0000256" key="3">
    <source>
        <dbReference type="ARBA" id="ARBA00022827"/>
    </source>
</evidence>
<dbReference type="RefSeq" id="WP_378376517.1">
    <property type="nucleotide sequence ID" value="NZ_JBHMAS010000081.1"/>
</dbReference>
<comment type="cofactor">
    <cofactor evidence="1">
        <name>FAD</name>
        <dbReference type="ChEBI" id="CHEBI:57692"/>
    </cofactor>
</comment>
<keyword evidence="4 7" id="KW-0560">Oxidoreductase</keyword>
<gene>
    <name evidence="7" type="primary">kstD</name>
    <name evidence="7" type="ORF">ACFFQ6_30450</name>
</gene>
<dbReference type="Gene3D" id="3.50.50.60">
    <property type="entry name" value="FAD/NAD(P)-binding domain"/>
    <property type="match status" value="2"/>
</dbReference>
<dbReference type="InterPro" id="IPR050315">
    <property type="entry name" value="FAD-oxidoreductase_2"/>
</dbReference>
<dbReference type="InterPro" id="IPR036188">
    <property type="entry name" value="FAD/NAD-bd_sf"/>
</dbReference>
<feature type="region of interest" description="Disordered" evidence="5">
    <location>
        <begin position="571"/>
        <end position="594"/>
    </location>
</feature>
<proteinExistence type="predicted"/>
<dbReference type="PRINTS" id="PR00469">
    <property type="entry name" value="PNDRDTASEII"/>
</dbReference>
<dbReference type="EC" id="1.3.99.4" evidence="7"/>
<dbReference type="SUPFAM" id="SSF51905">
    <property type="entry name" value="FAD/NAD(P)-binding domain"/>
    <property type="match status" value="1"/>
</dbReference>
<evidence type="ECO:0000313" key="7">
    <source>
        <dbReference type="EMBL" id="MFB9784029.1"/>
    </source>
</evidence>
<dbReference type="SUPFAM" id="SSF56425">
    <property type="entry name" value="Succinate dehydrogenase/fumarate reductase flavoprotein, catalytic domain"/>
    <property type="match status" value="1"/>
</dbReference>
<evidence type="ECO:0000259" key="6">
    <source>
        <dbReference type="Pfam" id="PF00890"/>
    </source>
</evidence>
<comment type="caution">
    <text evidence="7">The sequence shown here is derived from an EMBL/GenBank/DDBJ whole genome shotgun (WGS) entry which is preliminary data.</text>
</comment>
<dbReference type="Proteomes" id="UP001589587">
    <property type="component" value="Unassembled WGS sequence"/>
</dbReference>
<keyword evidence="8" id="KW-1185">Reference proteome</keyword>
<keyword evidence="2" id="KW-0285">Flavoprotein</keyword>
<evidence type="ECO:0000256" key="1">
    <source>
        <dbReference type="ARBA" id="ARBA00001974"/>
    </source>
</evidence>
<dbReference type="PANTHER" id="PTHR43400:SF10">
    <property type="entry name" value="3-OXOSTEROID 1-DEHYDROGENASE"/>
    <property type="match status" value="1"/>
</dbReference>
<keyword evidence="3" id="KW-0274">FAD</keyword>
<dbReference type="InterPro" id="IPR003953">
    <property type="entry name" value="FAD-dep_OxRdtase_2_FAD-bd"/>
</dbReference>
<dbReference type="Pfam" id="PF00890">
    <property type="entry name" value="FAD_binding_2"/>
    <property type="match status" value="1"/>
</dbReference>
<organism evidence="7 8">
    <name type="scientific">Rhodococcus baikonurensis</name>
    <dbReference type="NCBI Taxonomy" id="172041"/>
    <lineage>
        <taxon>Bacteria</taxon>
        <taxon>Bacillati</taxon>
        <taxon>Actinomycetota</taxon>
        <taxon>Actinomycetes</taxon>
        <taxon>Mycobacteriales</taxon>
        <taxon>Nocardiaceae</taxon>
        <taxon>Rhodococcus</taxon>
        <taxon>Rhodococcus erythropolis group</taxon>
    </lineage>
</organism>
<evidence type="ECO:0000256" key="5">
    <source>
        <dbReference type="SAM" id="MobiDB-lite"/>
    </source>
</evidence>
<dbReference type="NCBIfam" id="NF005882">
    <property type="entry name" value="PRK07843.1"/>
    <property type="match status" value="1"/>
</dbReference>
<name>A0ABV5XNL3_9NOCA</name>
<protein>
    <submittedName>
        <fullName evidence="7">3-oxosteroid 1-dehydrogenase</fullName>
        <ecNumber evidence="7">1.3.99.4</ecNumber>
    </submittedName>
</protein>
<evidence type="ECO:0000256" key="2">
    <source>
        <dbReference type="ARBA" id="ARBA00022630"/>
    </source>
</evidence>
<dbReference type="EMBL" id="JBHMAS010000081">
    <property type="protein sequence ID" value="MFB9784029.1"/>
    <property type="molecule type" value="Genomic_DNA"/>
</dbReference>
<dbReference type="PANTHER" id="PTHR43400">
    <property type="entry name" value="FUMARATE REDUCTASE"/>
    <property type="match status" value="1"/>
</dbReference>
<dbReference type="InterPro" id="IPR027477">
    <property type="entry name" value="Succ_DH/fumarate_Rdtase_cat_sf"/>
</dbReference>
<evidence type="ECO:0000256" key="4">
    <source>
        <dbReference type="ARBA" id="ARBA00023002"/>
    </source>
</evidence>
<dbReference type="GO" id="GO:0047571">
    <property type="term" value="F:3-oxosteroid 1-dehydrogenase activity"/>
    <property type="evidence" value="ECO:0007669"/>
    <property type="project" value="UniProtKB-EC"/>
</dbReference>
<reference evidence="7 8" key="1">
    <citation type="submission" date="2024-09" db="EMBL/GenBank/DDBJ databases">
        <authorList>
            <person name="Sun Q."/>
            <person name="Mori K."/>
        </authorList>
    </citation>
    <scope>NUCLEOTIDE SEQUENCE [LARGE SCALE GENOMIC DNA]</scope>
    <source>
        <strain evidence="7 8">JCM 11411</strain>
    </source>
</reference>